<dbReference type="EMBL" id="BPQQ01000028">
    <property type="protein sequence ID" value="GJE00546.1"/>
    <property type="molecule type" value="Genomic_DNA"/>
</dbReference>
<protein>
    <recommendedName>
        <fullName evidence="3">Phage tail protein</fullName>
    </recommendedName>
</protein>
<dbReference type="RefSeq" id="WP_238235432.1">
    <property type="nucleotide sequence ID" value="NZ_BPQQ01000028.1"/>
</dbReference>
<reference evidence="1" key="1">
    <citation type="journal article" date="2021" name="Front. Microbiol.">
        <title>Comprehensive Comparative Genomics and Phenotyping of Methylobacterium Species.</title>
        <authorList>
            <person name="Alessa O."/>
            <person name="Ogura Y."/>
            <person name="Fujitani Y."/>
            <person name="Takami H."/>
            <person name="Hayashi T."/>
            <person name="Sahin N."/>
            <person name="Tani A."/>
        </authorList>
    </citation>
    <scope>NUCLEOTIDE SEQUENCE</scope>
    <source>
        <strain evidence="1">DSM 17168</strain>
    </source>
</reference>
<name>A0ABQ4SFU5_9HYPH</name>
<reference evidence="1" key="2">
    <citation type="submission" date="2021-08" db="EMBL/GenBank/DDBJ databases">
        <authorList>
            <person name="Tani A."/>
            <person name="Ola A."/>
            <person name="Ogura Y."/>
            <person name="Katsura K."/>
            <person name="Hayashi T."/>
        </authorList>
    </citation>
    <scope>NUCLEOTIDE SEQUENCE</scope>
    <source>
        <strain evidence="1">DSM 17168</strain>
    </source>
</reference>
<accession>A0ABQ4SFU5</accession>
<evidence type="ECO:0000313" key="1">
    <source>
        <dbReference type="EMBL" id="GJE00546.1"/>
    </source>
</evidence>
<dbReference type="Gene3D" id="4.10.410.40">
    <property type="match status" value="1"/>
</dbReference>
<gene>
    <name evidence="1" type="ORF">GMJLKIPL_2469</name>
</gene>
<proteinExistence type="predicted"/>
<keyword evidence="2" id="KW-1185">Reference proteome</keyword>
<organism evidence="1 2">
    <name type="scientific">Methylobacterium isbiliense</name>
    <dbReference type="NCBI Taxonomy" id="315478"/>
    <lineage>
        <taxon>Bacteria</taxon>
        <taxon>Pseudomonadati</taxon>
        <taxon>Pseudomonadota</taxon>
        <taxon>Alphaproteobacteria</taxon>
        <taxon>Hyphomicrobiales</taxon>
        <taxon>Methylobacteriaceae</taxon>
        <taxon>Methylobacterium</taxon>
    </lineage>
</organism>
<sequence length="164" mass="17338">MAKRYPVAGCKFFISTAAMDEPDETLDATAFTAITWTEVKNWKEMGSIGDAAQVITDQIIGDARDHKALGTKNAGSMQNLFSNDPTDAGQQALVNAAGTNVNYGFKLEMNDKPATGSSPKNSLRYFVGLVATAQETGGTANNIRSLSATIEINSKIVRVAASAS</sequence>
<evidence type="ECO:0008006" key="3">
    <source>
        <dbReference type="Google" id="ProtNLM"/>
    </source>
</evidence>
<comment type="caution">
    <text evidence="1">The sequence shown here is derived from an EMBL/GenBank/DDBJ whole genome shotgun (WGS) entry which is preliminary data.</text>
</comment>
<dbReference type="Proteomes" id="UP001055153">
    <property type="component" value="Unassembled WGS sequence"/>
</dbReference>
<evidence type="ECO:0000313" key="2">
    <source>
        <dbReference type="Proteomes" id="UP001055153"/>
    </source>
</evidence>